<evidence type="ECO:0000313" key="2">
    <source>
        <dbReference type="EMBL" id="GAM33549.1"/>
    </source>
</evidence>
<keyword evidence="1" id="KW-0472">Membrane</keyword>
<keyword evidence="3" id="KW-1185">Reference proteome</keyword>
<dbReference type="AlphaFoldDB" id="A0A0B8N0G0"/>
<evidence type="ECO:0000256" key="1">
    <source>
        <dbReference type="SAM" id="Phobius"/>
    </source>
</evidence>
<sequence>MTSIDELHTGNLLWLTAAAYVGYTTYRLLYNLFWHPLASFRGPTIAAVTPLYKAYIDLVAKSSFVHTLEKLHAQYGDIVRVGPNEVFSDPEIHRTWTEMDGTDPL</sequence>
<reference evidence="3" key="1">
    <citation type="journal article" date="2015" name="Genome Announc.">
        <title>Draft genome sequence of Talaromyces cellulolyticus strain Y-94, a source of lignocellulosic biomass-degrading enzymes.</title>
        <authorList>
            <person name="Fujii T."/>
            <person name="Koike H."/>
            <person name="Sawayama S."/>
            <person name="Yano S."/>
            <person name="Inoue H."/>
        </authorList>
    </citation>
    <scope>NUCLEOTIDE SEQUENCE [LARGE SCALE GENOMIC DNA]</scope>
    <source>
        <strain evidence="3">Y-94</strain>
    </source>
</reference>
<accession>A0A0B8N0G0</accession>
<protein>
    <submittedName>
        <fullName evidence="2">Cytochrome P450</fullName>
    </submittedName>
</protein>
<feature type="transmembrane region" description="Helical" evidence="1">
    <location>
        <begin position="12"/>
        <end position="33"/>
    </location>
</feature>
<proteinExistence type="predicted"/>
<keyword evidence="1" id="KW-1133">Transmembrane helix</keyword>
<dbReference type="Proteomes" id="UP000053095">
    <property type="component" value="Unassembled WGS sequence"/>
</dbReference>
<organism evidence="2 3">
    <name type="scientific">Talaromyces pinophilus</name>
    <name type="common">Penicillium pinophilum</name>
    <dbReference type="NCBI Taxonomy" id="128442"/>
    <lineage>
        <taxon>Eukaryota</taxon>
        <taxon>Fungi</taxon>
        <taxon>Dikarya</taxon>
        <taxon>Ascomycota</taxon>
        <taxon>Pezizomycotina</taxon>
        <taxon>Eurotiomycetes</taxon>
        <taxon>Eurotiomycetidae</taxon>
        <taxon>Eurotiales</taxon>
        <taxon>Trichocomaceae</taxon>
        <taxon>Talaromyces</taxon>
        <taxon>Talaromyces sect. Talaromyces</taxon>
    </lineage>
</organism>
<gene>
    <name evidence="2" type="ORF">TCE0_011r00520</name>
</gene>
<dbReference type="EMBL" id="DF933807">
    <property type="protein sequence ID" value="GAM33549.1"/>
    <property type="molecule type" value="Genomic_DNA"/>
</dbReference>
<name>A0A0B8N0G0_TALPI</name>
<keyword evidence="1" id="KW-0812">Transmembrane</keyword>
<evidence type="ECO:0000313" key="3">
    <source>
        <dbReference type="Proteomes" id="UP000053095"/>
    </source>
</evidence>